<accession>A0A8S4RMP1</accession>
<dbReference type="EMBL" id="CAKXAJ010025329">
    <property type="protein sequence ID" value="CAH2238230.1"/>
    <property type="molecule type" value="Genomic_DNA"/>
</dbReference>
<comment type="caution">
    <text evidence="1">The sequence shown here is derived from an EMBL/GenBank/DDBJ whole genome shotgun (WGS) entry which is preliminary data.</text>
</comment>
<dbReference type="AlphaFoldDB" id="A0A8S4RMP1"/>
<reference evidence="1" key="1">
    <citation type="submission" date="2022-03" db="EMBL/GenBank/DDBJ databases">
        <authorList>
            <person name="Lindestad O."/>
        </authorList>
    </citation>
    <scope>NUCLEOTIDE SEQUENCE</scope>
</reference>
<evidence type="ECO:0000313" key="2">
    <source>
        <dbReference type="Proteomes" id="UP000838756"/>
    </source>
</evidence>
<gene>
    <name evidence="1" type="primary">jg11509</name>
    <name evidence="1" type="ORF">PAEG_LOCUS15367</name>
</gene>
<dbReference type="Proteomes" id="UP000838756">
    <property type="component" value="Unassembled WGS sequence"/>
</dbReference>
<name>A0A8S4RMP1_9NEOP</name>
<evidence type="ECO:0000313" key="1">
    <source>
        <dbReference type="EMBL" id="CAH2238230.1"/>
    </source>
</evidence>
<protein>
    <submittedName>
        <fullName evidence="1">Jg11509 protein</fullName>
    </submittedName>
</protein>
<sequence length="69" mass="7434">MLTLADNHQRGCYCVTGGVGRYRECAMRRALGLDDIGGKVGDVDPRVPPARTLTSARFDVNLTVVGLLD</sequence>
<proteinExistence type="predicted"/>
<keyword evidence="2" id="KW-1185">Reference proteome</keyword>
<organism evidence="1 2">
    <name type="scientific">Pararge aegeria aegeria</name>
    <dbReference type="NCBI Taxonomy" id="348720"/>
    <lineage>
        <taxon>Eukaryota</taxon>
        <taxon>Metazoa</taxon>
        <taxon>Ecdysozoa</taxon>
        <taxon>Arthropoda</taxon>
        <taxon>Hexapoda</taxon>
        <taxon>Insecta</taxon>
        <taxon>Pterygota</taxon>
        <taxon>Neoptera</taxon>
        <taxon>Endopterygota</taxon>
        <taxon>Lepidoptera</taxon>
        <taxon>Glossata</taxon>
        <taxon>Ditrysia</taxon>
        <taxon>Papilionoidea</taxon>
        <taxon>Nymphalidae</taxon>
        <taxon>Satyrinae</taxon>
        <taxon>Satyrini</taxon>
        <taxon>Parargina</taxon>
        <taxon>Pararge</taxon>
    </lineage>
</organism>